<evidence type="ECO:0000313" key="10">
    <source>
        <dbReference type="EMBL" id="RPB20521.1"/>
    </source>
</evidence>
<dbReference type="Proteomes" id="UP000267821">
    <property type="component" value="Unassembled WGS sequence"/>
</dbReference>
<proteinExistence type="predicted"/>
<keyword evidence="6" id="KW-0788">Thiol protease</keyword>
<protein>
    <recommendedName>
        <fullName evidence="2">ubiquitinyl hydrolase 1</fullName>
        <ecNumber evidence="2">3.4.19.12</ecNumber>
    </recommendedName>
</protein>
<evidence type="ECO:0000256" key="3">
    <source>
        <dbReference type="ARBA" id="ARBA00022670"/>
    </source>
</evidence>
<dbReference type="EMBL" id="ML121570">
    <property type="protein sequence ID" value="RPB20521.1"/>
    <property type="molecule type" value="Genomic_DNA"/>
</dbReference>
<organism evidence="10 11">
    <name type="scientific">Terfezia boudieri ATCC MYA-4762</name>
    <dbReference type="NCBI Taxonomy" id="1051890"/>
    <lineage>
        <taxon>Eukaryota</taxon>
        <taxon>Fungi</taxon>
        <taxon>Dikarya</taxon>
        <taxon>Ascomycota</taxon>
        <taxon>Pezizomycotina</taxon>
        <taxon>Pezizomycetes</taxon>
        <taxon>Pezizales</taxon>
        <taxon>Pezizaceae</taxon>
        <taxon>Terfezia</taxon>
    </lineage>
</organism>
<dbReference type="Pfam" id="PF12359">
    <property type="entry name" value="DUF3645"/>
    <property type="match status" value="1"/>
</dbReference>
<dbReference type="OrthoDB" id="3182339at2759"/>
<reference evidence="10 11" key="1">
    <citation type="journal article" date="2018" name="Nat. Ecol. Evol.">
        <title>Pezizomycetes genomes reveal the molecular basis of ectomycorrhizal truffle lifestyle.</title>
        <authorList>
            <person name="Murat C."/>
            <person name="Payen T."/>
            <person name="Noel B."/>
            <person name="Kuo A."/>
            <person name="Morin E."/>
            <person name="Chen J."/>
            <person name="Kohler A."/>
            <person name="Krizsan K."/>
            <person name="Balestrini R."/>
            <person name="Da Silva C."/>
            <person name="Montanini B."/>
            <person name="Hainaut M."/>
            <person name="Levati E."/>
            <person name="Barry K.W."/>
            <person name="Belfiori B."/>
            <person name="Cichocki N."/>
            <person name="Clum A."/>
            <person name="Dockter R.B."/>
            <person name="Fauchery L."/>
            <person name="Guy J."/>
            <person name="Iotti M."/>
            <person name="Le Tacon F."/>
            <person name="Lindquist E.A."/>
            <person name="Lipzen A."/>
            <person name="Malagnac F."/>
            <person name="Mello A."/>
            <person name="Molinier V."/>
            <person name="Miyauchi S."/>
            <person name="Poulain J."/>
            <person name="Riccioni C."/>
            <person name="Rubini A."/>
            <person name="Sitrit Y."/>
            <person name="Splivallo R."/>
            <person name="Traeger S."/>
            <person name="Wang M."/>
            <person name="Zifcakova L."/>
            <person name="Wipf D."/>
            <person name="Zambonelli A."/>
            <person name="Paolocci F."/>
            <person name="Nowrousian M."/>
            <person name="Ottonello S."/>
            <person name="Baldrian P."/>
            <person name="Spatafora J.W."/>
            <person name="Henrissat B."/>
            <person name="Nagy L.G."/>
            <person name="Aury J.M."/>
            <person name="Wincker P."/>
            <person name="Grigoriev I.V."/>
            <person name="Bonfante P."/>
            <person name="Martin F.M."/>
        </authorList>
    </citation>
    <scope>NUCLEOTIDE SEQUENCE [LARGE SCALE GENOMIC DNA]</scope>
    <source>
        <strain evidence="10 11">ATCC MYA-4762</strain>
    </source>
</reference>
<evidence type="ECO:0000256" key="5">
    <source>
        <dbReference type="ARBA" id="ARBA00022801"/>
    </source>
</evidence>
<dbReference type="PANTHER" id="PTHR13367:SF33">
    <property type="entry name" value="P-LOOP CONTAINING NUCLEOSIDE TRIPHOSPHATE HYDROLASE PROTEIN"/>
    <property type="match status" value="1"/>
</dbReference>
<dbReference type="InterPro" id="IPR051346">
    <property type="entry name" value="OTU_Deubiquitinase"/>
</dbReference>
<evidence type="ECO:0000313" key="11">
    <source>
        <dbReference type="Proteomes" id="UP000267821"/>
    </source>
</evidence>
<feature type="domain" description="DUF3645" evidence="8">
    <location>
        <begin position="2409"/>
        <end position="2441"/>
    </location>
</feature>
<evidence type="ECO:0000256" key="2">
    <source>
        <dbReference type="ARBA" id="ARBA00012759"/>
    </source>
</evidence>
<dbReference type="SUPFAM" id="SSF52540">
    <property type="entry name" value="P-loop containing nucleoside triphosphate hydrolases"/>
    <property type="match status" value="1"/>
</dbReference>
<keyword evidence="3" id="KW-0645">Protease</keyword>
<dbReference type="InterPro" id="IPR027417">
    <property type="entry name" value="P-loop_NTPase"/>
</dbReference>
<dbReference type="InterPro" id="IPR046541">
    <property type="entry name" value="DUF6606"/>
</dbReference>
<dbReference type="EC" id="3.4.19.12" evidence="2"/>
<comment type="catalytic activity">
    <reaction evidence="1">
        <text>Thiol-dependent hydrolysis of ester, thioester, amide, peptide and isopeptide bonds formed by the C-terminal Gly of ubiquitin (a 76-residue protein attached to proteins as an intracellular targeting signal).</text>
        <dbReference type="EC" id="3.4.19.12"/>
    </reaction>
</comment>
<dbReference type="Pfam" id="PF20255">
    <property type="entry name" value="DUF6606"/>
    <property type="match status" value="1"/>
</dbReference>
<dbReference type="GO" id="GO:0004843">
    <property type="term" value="F:cysteine-type deubiquitinase activity"/>
    <property type="evidence" value="ECO:0007669"/>
    <property type="project" value="UniProtKB-EC"/>
</dbReference>
<gene>
    <name evidence="10" type="ORF">L211DRAFT_813160</name>
</gene>
<keyword evidence="11" id="KW-1185">Reference proteome</keyword>
<feature type="domain" description="DUF3638" evidence="7">
    <location>
        <begin position="2052"/>
        <end position="2288"/>
    </location>
</feature>
<dbReference type="STRING" id="1051890.A0A3N4LIQ1"/>
<keyword evidence="5" id="KW-0378">Hydrolase</keyword>
<evidence type="ECO:0000259" key="8">
    <source>
        <dbReference type="Pfam" id="PF12359"/>
    </source>
</evidence>
<name>A0A3N4LIQ1_9PEZI</name>
<evidence type="ECO:0000259" key="7">
    <source>
        <dbReference type="Pfam" id="PF12340"/>
    </source>
</evidence>
<evidence type="ECO:0000259" key="9">
    <source>
        <dbReference type="Pfam" id="PF20255"/>
    </source>
</evidence>
<evidence type="ECO:0000256" key="1">
    <source>
        <dbReference type="ARBA" id="ARBA00000707"/>
    </source>
</evidence>
<dbReference type="InParanoid" id="A0A3N4LIQ1"/>
<accession>A0A3N4LIQ1</accession>
<evidence type="ECO:0000256" key="6">
    <source>
        <dbReference type="ARBA" id="ARBA00022807"/>
    </source>
</evidence>
<dbReference type="Pfam" id="PF12340">
    <property type="entry name" value="DUF3638"/>
    <property type="match status" value="1"/>
</dbReference>
<sequence length="3174" mass="364923">MRASQFDIEADSLTFIINHVFLPPKLPQRSEVDTGEHNSALLRLCVRAAEDYKQFVSLEVQETWEPAFKMLENFSRLENANALDAGAFQKTVLGMKPGDVVALHIGAQNAGLMLQQTTNSMIFQSFEVSPLSSEILKPIGKLRCSYPGPAISVDLRKLKLRPYRLLVELSSFLEKMKRDSTLAPNKHAKGSSTVAEERETADPMFITELLTGILRGVGEPVEVTRFEKRVGDEVLWNHARIPWRRSPLWLTVKVALQKTLMDHATRAEYKVFMIYLMSSVLELAVDSGIASDILFVMNAKLSRRVMKLMDEAGDEYPYISPEIVEEAKRVGSMCAQELKNRWERTRKCHSRSLSWSPWELKPALDTSLSMTNSEPYIKWARAWGLTSTKPERKPFQPQEQQRLVQFNGFLPIVEFKRITSASSVPEKELALADLELWVRDHLRDWVKGKDVRYIEELGSLIQAYIECGKQQYMGNPERMSVYFLTLMEMWIAMDILVISCYPLLAEYSPYFFTDGFLNPILLTEPHQRERLLEVEEYLKNRKAKSEKSVSEPMDNMFSGKPTRNSFCVRYFDQNPNYQQLRLHIIASAEERKYAKRIELSNKMAEQEQLKETAHAMECEYYIDQKKGTQRHQYRCQKCLKIKEAERFRVEVFEWPLPDDDLESKVVVFELMCPLGISVWRDTTYCVLKEVVPSLRQLATKEGVGAPFEYLYTFVELSTHYETYTQRQTEQQIHWASATKSFLSSHYRYARLPTDLNSVCVRNSLTFGLFDNSSEQWIPKELGECLIRTECTFTLPEGPYRRLQFTLLYSPPSPNQVIARQSECPPEIQLNEYVSFGLVRPGRRIQWLNMLRELRARTLTFNTEAVNMLFTLCAWQSGPPGDTGGVLREAHTHLQEDPFQRKLLAELISMLDSIKSNWQEAVTARLLITLGVQLLMYCDVNTYSRSPFRVEVVTFLKRARGICLAWAWELSGALHDCNKPEETRIMQLRVVQIAAICRETYNVGVEFLPMLLVTQEDFADLVECATLIHDNLSMSLQKIEPSVRLLVQRDMRLAHKIEGYFRSMVVQGGVRLDFSRVWESYEANSALWVALGSPNQRWIVSNVRTKEKTYQLAHYNILTGKLLVDGLPLGRMPSNYLSHPVYREILGEKLLDVCPANLLGMESGFQTRRLLEDNRVAFAMDGPDLVVRAKVGTETYHLIPKSKLSGDFPARIIEEYVFWLHLGTGRIDLRERNKQWQPSLYPHITSPLESNEPGLRRLRFEPNKQLIDVRSETAKMIHGVLSVLEYETHIEVNVWSNSAKARPEVWARLPRLKLDFVVNSNWNLECRQFPQMVVDRNQNLSTFIGLGSKLIVRQGKIRSVMVPHGTVTVRSDDDNHQVVDISTKPKGFDRVRYHIYTIDDTLGRLVGNGSLASHLYKIYLHGVTSSCMPDPLTERTGTEEALALLRCAATWSFQRLERDGLEAGILRLIAGLSPQRVYYPKHRKSMQQVTWREELPPLAQHESFELIVQDVFSHAESFGIFMDGHLDKRYYNQVCDSHLARRAAFRNTKFRRDEFVHRVEQLPGTEKADSIYIARDSQQSPEEAKVYHVAQLVEEWTTQLSICPNLLDTLVEWGDLDDQPFELGYDERLLELRLADVWLDFQQKLLSSDRQRDTYSLMFTLCTLAYRGSRADCLPLPLVETLLAFATVPSIREFGLPKHTTYDLLDGFEPDVVVLTKLVGNSVLDFAESSEARLDPIPCETDTELAQRRFEEYTNNVQEEVSMFVQLLVSQWPCQSVRIPSEVAFPHIDVQEVEAVVLRKFCGWYTNMEFQQYMICLQSRLDQITIQKQMPLHYMFNRCKRLEPVQDPAPLYKHLLSRPSPTLIQHNVIFTPPGELQAPTRVISQSDRTINDLRSLLRAFGQSSNKDSSEFRKEYATDLEKSLDALLSNSNTKSALVRWSSENVKSSLKLYIIDCTESLDRLSRQIRGALEPAVDERGWMTYKAGLWPQISTVALLQRLAASNFVSLSLGWKTVLVEYAMAITTLQRAKRLRRAQEQKNDGSDFLRELENIGHQEWDPLENPDWLLMEIENNLLVRSVQANVAKTMIKPPNDKNTIMQLLMGEGKTSIIVPIVATALADTTKLVRVVVLKPLCGQMFQTLVQRLGGLVNRRIFYMPFSRKVNLTSPQVRRVREIFQECRDMGGILVVQPEHLLSFKLLGLERLYNAERRDLNTKTKQWPRDEELVAKLLIDVQIWLKKNSRDILDESDEILNSRHELIYTIGNSKPMEHHPQRWLVVQELLTLVGSVLRKRQPNPRAFEIEKSKYPQYGEFSSIRILDLDEGRHLLEEVAKCIIGSQLPIITFRHWTDENRALAVEFITKPRLKQGRMLAVLTGDSDLDDTLLLLRGLIAHKILLFVLHEKRWKVDYGLDLKRSMLAVPYRAKDSPSGQSEFSHPDVALTLTCLSYYYGGLTENQLEVAFRALFKTDNPTLEYEKWWKHMNCLKDADLKHLNAVNLEDSRQWTERILPIFRYNKAVIDFYLSSVVFPLEAKEFEYKLSSSGWDLAEKKIHPTTGFSGTNDNKYLLPRSITQHDTEKQRNTNASVLSYLLQPGINDYISIKQENDTRLGTIDLLTRLKNTKFRNPEPIRVLLDVGAQVLELNNEQVASTWLGLVPSSHVKAAVYFNEDDELTVLTREGVKEPVLISAFAERLDECIVYLDEAHTRGTDLKLPPICRAAVTLGPNLTKDRLVQACMRMRKLRSGHSVIFCGPPEIDRELLKVAAIRRRDRVEVRDVIYWSMQQTCYNTRKLVPIWAKQGMSYRQRYLASKEIASGFPEALLEREAKTLEQHYGFERSQTADFTSGPLPTDCVIKEILEQCAKFGVKSSAGAPMLEEQERELCHEIESERETERPHPAEARKHRVTTHLRTFIESGQLPGLSLRQDAFLPAFDVLFKTAAAEHMQRGAWPQTLLVTTDFANTVEIKKRDKGMDDYLMLVNWVVSSRVDPSMLIILSPWEVNNLISRIRVSKTVTLHMYAPRTTKASPSYTKLDYYTLPPVSHDMPLSVPTHSPVIDLLGLFSGELYFEDYASYERICGFLGLYVKDVPAQKEGLISPDGHVKSPEARKILGMPLSPFERSPLPLLRILIGLRRKGQSYLSTHVGCMLHGRQLRKEDVEERLVTEVNDDGDDEEEQHEE</sequence>
<dbReference type="PANTHER" id="PTHR13367">
    <property type="entry name" value="UBIQUITIN THIOESTERASE"/>
    <property type="match status" value="1"/>
</dbReference>
<dbReference type="GO" id="GO:0006508">
    <property type="term" value="P:proteolysis"/>
    <property type="evidence" value="ECO:0007669"/>
    <property type="project" value="UniProtKB-KW"/>
</dbReference>
<dbReference type="InterPro" id="IPR022105">
    <property type="entry name" value="DUF3645"/>
</dbReference>
<feature type="domain" description="DUF6606" evidence="9">
    <location>
        <begin position="16"/>
        <end position="282"/>
    </location>
</feature>
<evidence type="ECO:0000256" key="4">
    <source>
        <dbReference type="ARBA" id="ARBA00022786"/>
    </source>
</evidence>
<dbReference type="InterPro" id="IPR022099">
    <property type="entry name" value="DUF3638"/>
</dbReference>
<keyword evidence="4" id="KW-0833">Ubl conjugation pathway</keyword>